<dbReference type="Pfam" id="PF05920">
    <property type="entry name" value="Homeobox_KN"/>
    <property type="match status" value="1"/>
</dbReference>
<feature type="compositionally biased region" description="Low complexity" evidence="9">
    <location>
        <begin position="189"/>
        <end position="206"/>
    </location>
</feature>
<feature type="region of interest" description="Disordered" evidence="9">
    <location>
        <begin position="562"/>
        <end position="643"/>
    </location>
</feature>
<organism evidence="11 12">
    <name type="scientific">Taxus chinensis</name>
    <name type="common">Chinese yew</name>
    <name type="synonym">Taxus wallichiana var. chinensis</name>
    <dbReference type="NCBI Taxonomy" id="29808"/>
    <lineage>
        <taxon>Eukaryota</taxon>
        <taxon>Viridiplantae</taxon>
        <taxon>Streptophyta</taxon>
        <taxon>Embryophyta</taxon>
        <taxon>Tracheophyta</taxon>
        <taxon>Spermatophyta</taxon>
        <taxon>Pinopsida</taxon>
        <taxon>Pinidae</taxon>
        <taxon>Conifers II</taxon>
        <taxon>Cupressales</taxon>
        <taxon>Taxaceae</taxon>
        <taxon>Taxus</taxon>
    </lineage>
</organism>
<evidence type="ECO:0000313" key="12">
    <source>
        <dbReference type="Proteomes" id="UP000824469"/>
    </source>
</evidence>
<evidence type="ECO:0000256" key="1">
    <source>
        <dbReference type="ARBA" id="ARBA00004123"/>
    </source>
</evidence>
<feature type="region of interest" description="Disordered" evidence="9">
    <location>
        <begin position="334"/>
        <end position="375"/>
    </location>
</feature>
<evidence type="ECO:0000256" key="4">
    <source>
        <dbReference type="ARBA" id="ARBA00023125"/>
    </source>
</evidence>
<gene>
    <name evidence="11" type="ORF">KI387_018839</name>
</gene>
<dbReference type="GO" id="GO:0006355">
    <property type="term" value="P:regulation of DNA-templated transcription"/>
    <property type="evidence" value="ECO:0007669"/>
    <property type="project" value="InterPro"/>
</dbReference>
<keyword evidence="12" id="KW-1185">Reference proteome</keyword>
<sequence length="830" mass="89584">MATYFPGSNIQADNMQTLYLMNPGYAGYTDAATPGNMVLLNHSVGNTLQTNNLAGGQSSQHFIGIPLPTAPLSQRTSVGLMGNSPTASQDVGSNLFASRIAGHPYNVWQNGGNELTFMQTADAAGGNQTLSGQLNNSGNLSHQSVAEISQLGVRRAPTSSIQEQQTGILPSGLSLQLEHSHGSAGHGQGLSLSLSPQQPSTVQLSSFQNHPTDSDINCPGSLSATSEENLSRGDRSTNKWAGGTLAPFRASSRDGMLGPGFSSPGFSSTLHGPGLGKQMQLDSSSTGAPGIPNILIGSKYLKAAQQLLDEVVNVGKSIKPDSIKHQKSQSWIGGMANKENSGAEGGGKDGATTTPTWPSPAQEKNDRGSELSPAERQELHMKKAKLVAMLDEVDHRYRQYYHQMQIVVASFEAAAGHGAAKTYTALALQTISRHFRCLRDAISGQIRLTSKSLGEEDSTGSGKGETSRLRFVDQQLRQQRALQQLGMIQQHAWRPQRGLPERSVSVLRAWLFEHFLHPYPKDADKILLARQTGLTRSQVSNWFINARVRLWKPMVEEMYMEEIKESDPERASDEKISKESGEKKDEAASKAGSAGNVGNGNDQKLGKSTSTQDGGNDQKTSGALKSDNTSNLMNGRNQSFGINGISDSQVFHEVENDGIRQGQLKKPRNGTQESTSLLSPNLSIDVDLKSEETNSGEFCDNNKFSDDRQNTEDYSLVHNAMVHPDNTGSFGSYQFADLSRYGQDSYPRFSGSGGVSLTLGLQHTDGLSLSGTQQSYIPGQSLAPGRRHDLGNDSSDYCNIETSTAHPGNAYENMQNRKRFAAQLMRDYVA</sequence>
<accession>A0AA38G7W7</accession>
<reference evidence="11 12" key="1">
    <citation type="journal article" date="2021" name="Nat. Plants">
        <title>The Taxus genome provides insights into paclitaxel biosynthesis.</title>
        <authorList>
            <person name="Xiong X."/>
            <person name="Gou J."/>
            <person name="Liao Q."/>
            <person name="Li Y."/>
            <person name="Zhou Q."/>
            <person name="Bi G."/>
            <person name="Li C."/>
            <person name="Du R."/>
            <person name="Wang X."/>
            <person name="Sun T."/>
            <person name="Guo L."/>
            <person name="Liang H."/>
            <person name="Lu P."/>
            <person name="Wu Y."/>
            <person name="Zhang Z."/>
            <person name="Ro D.K."/>
            <person name="Shang Y."/>
            <person name="Huang S."/>
            <person name="Yan J."/>
        </authorList>
    </citation>
    <scope>NUCLEOTIDE SEQUENCE [LARGE SCALE GENOMIC DNA]</scope>
    <source>
        <strain evidence="11">Ta-2019</strain>
    </source>
</reference>
<feature type="compositionally biased region" description="Basic and acidic residues" evidence="9">
    <location>
        <begin position="562"/>
        <end position="588"/>
    </location>
</feature>
<evidence type="ECO:0000256" key="6">
    <source>
        <dbReference type="ARBA" id="ARBA00023163"/>
    </source>
</evidence>
<comment type="subcellular location">
    <subcellularLocation>
        <location evidence="1 8">Nucleus</location>
    </subcellularLocation>
</comment>
<evidence type="ECO:0000256" key="8">
    <source>
        <dbReference type="PROSITE-ProRule" id="PRU00108"/>
    </source>
</evidence>
<dbReference type="GO" id="GO:0003677">
    <property type="term" value="F:DNA binding"/>
    <property type="evidence" value="ECO:0007669"/>
    <property type="project" value="UniProtKB-UniRule"/>
</dbReference>
<feature type="region of interest" description="Disordered" evidence="9">
    <location>
        <begin position="177"/>
        <end position="286"/>
    </location>
</feature>
<keyword evidence="4 8" id="KW-0238">DNA-binding</keyword>
<evidence type="ECO:0000256" key="7">
    <source>
        <dbReference type="ARBA" id="ARBA00023242"/>
    </source>
</evidence>
<dbReference type="InterPro" id="IPR009057">
    <property type="entry name" value="Homeodomain-like_sf"/>
</dbReference>
<evidence type="ECO:0000259" key="10">
    <source>
        <dbReference type="PROSITE" id="PS50071"/>
    </source>
</evidence>
<dbReference type="OMA" id="SHYNRMG"/>
<dbReference type="PANTHER" id="PTHR11850">
    <property type="entry name" value="HOMEOBOX PROTEIN TRANSCRIPTION FACTORS"/>
    <property type="match status" value="1"/>
</dbReference>
<evidence type="ECO:0000256" key="3">
    <source>
        <dbReference type="ARBA" id="ARBA00023015"/>
    </source>
</evidence>
<dbReference type="Pfam" id="PF07526">
    <property type="entry name" value="POX"/>
    <property type="match status" value="1"/>
</dbReference>
<evidence type="ECO:0000256" key="2">
    <source>
        <dbReference type="ARBA" id="ARBA00006454"/>
    </source>
</evidence>
<evidence type="ECO:0000313" key="11">
    <source>
        <dbReference type="EMBL" id="KAH9317070.1"/>
    </source>
</evidence>
<dbReference type="SUPFAM" id="SSF46689">
    <property type="entry name" value="Homeodomain-like"/>
    <property type="match status" value="1"/>
</dbReference>
<dbReference type="Proteomes" id="UP000824469">
    <property type="component" value="Unassembled WGS sequence"/>
</dbReference>
<comment type="similarity">
    <text evidence="2">Belongs to the TALE/BELL homeobox family.</text>
</comment>
<keyword evidence="5 8" id="KW-0371">Homeobox</keyword>
<dbReference type="Gene3D" id="1.10.10.60">
    <property type="entry name" value="Homeodomain-like"/>
    <property type="match status" value="1"/>
</dbReference>
<dbReference type="InterPro" id="IPR008422">
    <property type="entry name" value="KN_HD"/>
</dbReference>
<dbReference type="InterPro" id="IPR050224">
    <property type="entry name" value="TALE_homeobox"/>
</dbReference>
<feature type="compositionally biased region" description="Basic and acidic residues" evidence="9">
    <location>
        <begin position="363"/>
        <end position="375"/>
    </location>
</feature>
<dbReference type="FunFam" id="1.10.10.60:FF:000083">
    <property type="entry name" value="BEL1-like homeodomain protein 4"/>
    <property type="match status" value="1"/>
</dbReference>
<dbReference type="SMART" id="SM00574">
    <property type="entry name" value="POX"/>
    <property type="match status" value="1"/>
</dbReference>
<feature type="region of interest" description="Disordered" evidence="9">
    <location>
        <begin position="657"/>
        <end position="684"/>
    </location>
</feature>
<feature type="DNA-binding region" description="Homeobox" evidence="8">
    <location>
        <begin position="492"/>
        <end position="554"/>
    </location>
</feature>
<dbReference type="SMART" id="SM00389">
    <property type="entry name" value="HOX"/>
    <property type="match status" value="1"/>
</dbReference>
<keyword evidence="6" id="KW-0804">Transcription</keyword>
<evidence type="ECO:0000256" key="9">
    <source>
        <dbReference type="SAM" id="MobiDB-lite"/>
    </source>
</evidence>
<dbReference type="GO" id="GO:0005634">
    <property type="term" value="C:nucleus"/>
    <property type="evidence" value="ECO:0007669"/>
    <property type="project" value="UniProtKB-SubCell"/>
</dbReference>
<dbReference type="InterPro" id="IPR001356">
    <property type="entry name" value="HD"/>
</dbReference>
<feature type="compositionally biased region" description="Low complexity" evidence="9">
    <location>
        <begin position="259"/>
        <end position="268"/>
    </location>
</feature>
<feature type="compositionally biased region" description="Polar residues" evidence="9">
    <location>
        <begin position="599"/>
        <end position="643"/>
    </location>
</feature>
<dbReference type="CDD" id="cd00086">
    <property type="entry name" value="homeodomain"/>
    <property type="match status" value="1"/>
</dbReference>
<comment type="caution">
    <text evidence="11">The sequence shown here is derived from an EMBL/GenBank/DDBJ whole genome shotgun (WGS) entry which is preliminary data.</text>
</comment>
<keyword evidence="3" id="KW-0805">Transcription regulation</keyword>
<evidence type="ECO:0000256" key="5">
    <source>
        <dbReference type="ARBA" id="ARBA00023155"/>
    </source>
</evidence>
<protein>
    <recommendedName>
        <fullName evidence="10">Homeobox domain-containing protein</fullName>
    </recommendedName>
</protein>
<feature type="domain" description="Homeobox" evidence="10">
    <location>
        <begin position="490"/>
        <end position="553"/>
    </location>
</feature>
<dbReference type="EMBL" id="JAHRHJ020000004">
    <property type="protein sequence ID" value="KAH9317070.1"/>
    <property type="molecule type" value="Genomic_DNA"/>
</dbReference>
<dbReference type="InterPro" id="IPR006563">
    <property type="entry name" value="POX_dom"/>
</dbReference>
<proteinExistence type="inferred from homology"/>
<name>A0AA38G7W7_TAXCH</name>
<feature type="compositionally biased region" description="Polar residues" evidence="9">
    <location>
        <begin position="669"/>
        <end position="682"/>
    </location>
</feature>
<dbReference type="PROSITE" id="PS50071">
    <property type="entry name" value="HOMEOBOX_2"/>
    <property type="match status" value="1"/>
</dbReference>
<keyword evidence="7 8" id="KW-0539">Nucleus</keyword>
<dbReference type="AlphaFoldDB" id="A0AA38G7W7"/>
<feature type="compositionally biased region" description="Polar residues" evidence="9">
    <location>
        <begin position="207"/>
        <end position="228"/>
    </location>
</feature>